<dbReference type="InterPro" id="IPR015424">
    <property type="entry name" value="PyrdxlP-dep_Trfase"/>
</dbReference>
<evidence type="ECO:0000259" key="7">
    <source>
        <dbReference type="Pfam" id="PF00155"/>
    </source>
</evidence>
<dbReference type="CDD" id="cd00609">
    <property type="entry name" value="AAT_like"/>
    <property type="match status" value="1"/>
</dbReference>
<dbReference type="GO" id="GO:0016212">
    <property type="term" value="F:kynurenine-oxoglutarate transaminase activity"/>
    <property type="evidence" value="ECO:0007669"/>
    <property type="project" value="TreeGrafter"/>
</dbReference>
<evidence type="ECO:0000256" key="3">
    <source>
        <dbReference type="ARBA" id="ARBA00011738"/>
    </source>
</evidence>
<name>A0A401NTR2_SCYTO</name>
<dbReference type="Pfam" id="PF00155">
    <property type="entry name" value="Aminotran_1_2"/>
    <property type="match status" value="1"/>
</dbReference>
<feature type="non-terminal residue" evidence="8">
    <location>
        <position position="1"/>
    </location>
</feature>
<dbReference type="PANTHER" id="PTHR42790:SF19">
    <property type="entry name" value="KYNURENINE_ALPHA-AMINOADIPATE AMINOTRANSFERASE, MITOCHONDRIAL"/>
    <property type="match status" value="1"/>
</dbReference>
<dbReference type="SUPFAM" id="SSF53383">
    <property type="entry name" value="PLP-dependent transferases"/>
    <property type="match status" value="1"/>
</dbReference>
<evidence type="ECO:0000256" key="1">
    <source>
        <dbReference type="ARBA" id="ARBA00001933"/>
    </source>
</evidence>
<feature type="domain" description="Aminotransferase class I/classII large" evidence="7">
    <location>
        <begin position="15"/>
        <end position="254"/>
    </location>
</feature>
<dbReference type="Proteomes" id="UP000288216">
    <property type="component" value="Unassembled WGS sequence"/>
</dbReference>
<dbReference type="OrthoDB" id="691673at2759"/>
<comment type="subunit">
    <text evidence="3">Homodimer.</text>
</comment>
<proteinExistence type="inferred from homology"/>
<dbReference type="OMA" id="RPLGCKI"/>
<keyword evidence="6" id="KW-0663">Pyridoxal phosphate</keyword>
<comment type="caution">
    <text evidence="8">The sequence shown here is derived from an EMBL/GenBank/DDBJ whole genome shotgun (WGS) entry which is preliminary data.</text>
</comment>
<dbReference type="FunFam" id="3.40.640.10:FF:000053">
    <property type="entry name" value="Aminotransferase, class I"/>
    <property type="match status" value="1"/>
</dbReference>
<dbReference type="GO" id="GO:0030170">
    <property type="term" value="F:pyridoxal phosphate binding"/>
    <property type="evidence" value="ECO:0007669"/>
    <property type="project" value="InterPro"/>
</dbReference>
<dbReference type="PANTHER" id="PTHR42790">
    <property type="entry name" value="AMINOTRANSFERASE"/>
    <property type="match status" value="1"/>
</dbReference>
<evidence type="ECO:0000256" key="2">
    <source>
        <dbReference type="ARBA" id="ARBA00007441"/>
    </source>
</evidence>
<evidence type="ECO:0000256" key="4">
    <source>
        <dbReference type="ARBA" id="ARBA00022576"/>
    </source>
</evidence>
<keyword evidence="4" id="KW-0032">Aminotransferase</keyword>
<dbReference type="AlphaFoldDB" id="A0A401NTR2"/>
<gene>
    <name evidence="8" type="ORF">scyTo_0013312</name>
</gene>
<dbReference type="InterPro" id="IPR015421">
    <property type="entry name" value="PyrdxlP-dep_Trfase_major"/>
</dbReference>
<comment type="similarity">
    <text evidence="2">Belongs to the class-I pyridoxal-phosphate-dependent aminotransferase family.</text>
</comment>
<keyword evidence="5" id="KW-0808">Transferase</keyword>
<reference evidence="8 9" key="1">
    <citation type="journal article" date="2018" name="Nat. Ecol. Evol.">
        <title>Shark genomes provide insights into elasmobranch evolution and the origin of vertebrates.</title>
        <authorList>
            <person name="Hara Y"/>
            <person name="Yamaguchi K"/>
            <person name="Onimaru K"/>
            <person name="Kadota M"/>
            <person name="Koyanagi M"/>
            <person name="Keeley SD"/>
            <person name="Tatsumi K"/>
            <person name="Tanaka K"/>
            <person name="Motone F"/>
            <person name="Kageyama Y"/>
            <person name="Nozu R"/>
            <person name="Adachi N"/>
            <person name="Nishimura O"/>
            <person name="Nakagawa R"/>
            <person name="Tanegashima C"/>
            <person name="Kiyatake I"/>
            <person name="Matsumoto R"/>
            <person name="Murakumo K"/>
            <person name="Nishida K"/>
            <person name="Terakita A"/>
            <person name="Kuratani S"/>
            <person name="Sato K"/>
            <person name="Hyodo S Kuraku.S."/>
        </authorList>
    </citation>
    <scope>NUCLEOTIDE SEQUENCE [LARGE SCALE GENOMIC DNA]</scope>
</reference>
<evidence type="ECO:0000256" key="5">
    <source>
        <dbReference type="ARBA" id="ARBA00022679"/>
    </source>
</evidence>
<evidence type="ECO:0000313" key="8">
    <source>
        <dbReference type="EMBL" id="GCB64278.1"/>
    </source>
</evidence>
<sequence length="308" mass="34707">SVPELISWMKDLQKRIHNPPTVDYSPEQGQMSLCVTNGSQDGLNKLFEMLVSSGDTVLLDTPTYPATLFTLRPLGCKIIGLSSDQHGLVPQSLSDILSKWEPEDAKNPLSDIPKVLYTIPNGANPTGASITAERKREVYQIARKYNLLIIEDDPYYFLQFEKPWAPSFLSLDVDGRVIRADSFSKILSSGLRMGFLTGPKPLLDRVVLHIQVSSIHVSTFTQLMVLQLLQQWGQDGFLKHIDSVVEFYAKQRDTMQLSAERWLKGLSKTGRTHQRGCVELERRRARSTSSQTKSKTIINNTLYLILIS</sequence>
<dbReference type="Gene3D" id="3.40.640.10">
    <property type="entry name" value="Type I PLP-dependent aspartate aminotransferase-like (Major domain)"/>
    <property type="match status" value="1"/>
</dbReference>
<dbReference type="STRING" id="75743.A0A401NTR2"/>
<dbReference type="GO" id="GO:1901605">
    <property type="term" value="P:alpha-amino acid metabolic process"/>
    <property type="evidence" value="ECO:0007669"/>
    <property type="project" value="TreeGrafter"/>
</dbReference>
<dbReference type="InterPro" id="IPR050859">
    <property type="entry name" value="Class-I_PLP-dep_aminotransf"/>
</dbReference>
<keyword evidence="9" id="KW-1185">Reference proteome</keyword>
<comment type="cofactor">
    <cofactor evidence="1">
        <name>pyridoxal 5'-phosphate</name>
        <dbReference type="ChEBI" id="CHEBI:597326"/>
    </cofactor>
</comment>
<dbReference type="EMBL" id="BFAA01006752">
    <property type="protein sequence ID" value="GCB64278.1"/>
    <property type="molecule type" value="Genomic_DNA"/>
</dbReference>
<dbReference type="InterPro" id="IPR004839">
    <property type="entry name" value="Aminotransferase_I/II_large"/>
</dbReference>
<evidence type="ECO:0000313" key="9">
    <source>
        <dbReference type="Proteomes" id="UP000288216"/>
    </source>
</evidence>
<protein>
    <recommendedName>
        <fullName evidence="7">Aminotransferase class I/classII large domain-containing protein</fullName>
    </recommendedName>
</protein>
<organism evidence="8 9">
    <name type="scientific">Scyliorhinus torazame</name>
    <name type="common">Cloudy catshark</name>
    <name type="synonym">Catulus torazame</name>
    <dbReference type="NCBI Taxonomy" id="75743"/>
    <lineage>
        <taxon>Eukaryota</taxon>
        <taxon>Metazoa</taxon>
        <taxon>Chordata</taxon>
        <taxon>Craniata</taxon>
        <taxon>Vertebrata</taxon>
        <taxon>Chondrichthyes</taxon>
        <taxon>Elasmobranchii</taxon>
        <taxon>Galeomorphii</taxon>
        <taxon>Galeoidea</taxon>
        <taxon>Carcharhiniformes</taxon>
        <taxon>Scyliorhinidae</taxon>
        <taxon>Scyliorhinus</taxon>
    </lineage>
</organism>
<evidence type="ECO:0000256" key="6">
    <source>
        <dbReference type="ARBA" id="ARBA00022898"/>
    </source>
</evidence>
<accession>A0A401NTR2</accession>